<keyword evidence="3" id="KW-1185">Reference proteome</keyword>
<dbReference type="Proteomes" id="UP001152759">
    <property type="component" value="Chromosome 2"/>
</dbReference>
<protein>
    <recommendedName>
        <fullName evidence="4">DUF4806 domain-containing protein</fullName>
    </recommendedName>
</protein>
<dbReference type="AlphaFoldDB" id="A0A9P0A5Z7"/>
<accession>A0A9P0A5Z7</accession>
<evidence type="ECO:0000256" key="1">
    <source>
        <dbReference type="SAM" id="MobiDB-lite"/>
    </source>
</evidence>
<feature type="compositionally biased region" description="Basic and acidic residues" evidence="1">
    <location>
        <begin position="219"/>
        <end position="237"/>
    </location>
</feature>
<feature type="compositionally biased region" description="Basic and acidic residues" evidence="1">
    <location>
        <begin position="159"/>
        <end position="173"/>
    </location>
</feature>
<name>A0A9P0A5Z7_BEMTA</name>
<organism evidence="2 3">
    <name type="scientific">Bemisia tabaci</name>
    <name type="common">Sweetpotato whitefly</name>
    <name type="synonym">Aleurodes tabaci</name>
    <dbReference type="NCBI Taxonomy" id="7038"/>
    <lineage>
        <taxon>Eukaryota</taxon>
        <taxon>Metazoa</taxon>
        <taxon>Ecdysozoa</taxon>
        <taxon>Arthropoda</taxon>
        <taxon>Hexapoda</taxon>
        <taxon>Insecta</taxon>
        <taxon>Pterygota</taxon>
        <taxon>Neoptera</taxon>
        <taxon>Paraneoptera</taxon>
        <taxon>Hemiptera</taxon>
        <taxon>Sternorrhyncha</taxon>
        <taxon>Aleyrodoidea</taxon>
        <taxon>Aleyrodidae</taxon>
        <taxon>Aleyrodinae</taxon>
        <taxon>Bemisia</taxon>
    </lineage>
</organism>
<sequence length="475" mass="54215">MMGWILVRFTREKSGDVIPEGWLHKNKEQAYWPNCGMKEVQELIKNNEKVNTKWRKWKISLLSDIRYGTYDEAVKAFDQQCKTFQRMAEETDDESVLLKRKTKATAKPAVVSSLSIPFNLKTIKKASENEEHQKEKEDVISLENLNEDDNCSLTSYSDDNDRNEDSDKERESDGSISIINQNQMDPNTPTPPASNEENKDDNPNPLPSPVNQEENEGDGSAKEDTTKASNDDKSELNSNDLKEIKSLLLEIKTEVNHLNTVVDEKRYFDSKYDYAEIEELLPFCDDTKLGKFDQKIKEEKNYEYKVIKCFRTYGGSTERKIATKIMERLLTYPLASKFSMKGGKLKESFSVLNVYQTIIKVVKHTMTQPNEKEIDAAIDSFLRHAPDNVPTEEEERTVKKRKRTFQVKLPFYLTVKGKEKAVTDQAKEKALTNQAKGEVAAKKAKTNETTEPKTDPPSVEAGPSAVPLNIEVNKS</sequence>
<feature type="region of interest" description="Disordered" evidence="1">
    <location>
        <begin position="425"/>
        <end position="475"/>
    </location>
</feature>
<feature type="compositionally biased region" description="Basic and acidic residues" evidence="1">
    <location>
        <begin position="127"/>
        <end position="139"/>
    </location>
</feature>
<evidence type="ECO:0000313" key="2">
    <source>
        <dbReference type="EMBL" id="CAH0384091.1"/>
    </source>
</evidence>
<feature type="compositionally biased region" description="Basic and acidic residues" evidence="1">
    <location>
        <begin position="439"/>
        <end position="454"/>
    </location>
</feature>
<dbReference type="PANTHER" id="PTHR34153">
    <property type="entry name" value="SI:CH211-262H13.3-RELATED-RELATED"/>
    <property type="match status" value="1"/>
</dbReference>
<dbReference type="EMBL" id="OU963863">
    <property type="protein sequence ID" value="CAH0384091.1"/>
    <property type="molecule type" value="Genomic_DNA"/>
</dbReference>
<gene>
    <name evidence="2" type="ORF">BEMITA_LOCUS3467</name>
</gene>
<feature type="region of interest" description="Disordered" evidence="1">
    <location>
        <begin position="127"/>
        <end position="237"/>
    </location>
</feature>
<feature type="compositionally biased region" description="Polar residues" evidence="1">
    <location>
        <begin position="174"/>
        <end position="187"/>
    </location>
</feature>
<dbReference type="PANTHER" id="PTHR34153:SF2">
    <property type="entry name" value="SI:CH211-262H13.3-RELATED"/>
    <property type="match status" value="1"/>
</dbReference>
<evidence type="ECO:0008006" key="4">
    <source>
        <dbReference type="Google" id="ProtNLM"/>
    </source>
</evidence>
<reference evidence="2" key="1">
    <citation type="submission" date="2021-12" db="EMBL/GenBank/DDBJ databases">
        <authorList>
            <person name="King R."/>
        </authorList>
    </citation>
    <scope>NUCLEOTIDE SEQUENCE</scope>
</reference>
<evidence type="ECO:0000313" key="3">
    <source>
        <dbReference type="Proteomes" id="UP001152759"/>
    </source>
</evidence>
<proteinExistence type="predicted"/>
<dbReference type="KEGG" id="btab:109042548"/>